<name>A0A951UM38_9CYAN</name>
<proteinExistence type="predicted"/>
<reference evidence="2" key="2">
    <citation type="journal article" date="2022" name="Microbiol. Resour. Announc.">
        <title>Metagenome Sequencing to Explore Phylogenomics of Terrestrial Cyanobacteria.</title>
        <authorList>
            <person name="Ward R.D."/>
            <person name="Stajich J.E."/>
            <person name="Johansen J.R."/>
            <person name="Huntemann M."/>
            <person name="Clum A."/>
            <person name="Foster B."/>
            <person name="Foster B."/>
            <person name="Roux S."/>
            <person name="Palaniappan K."/>
            <person name="Varghese N."/>
            <person name="Mukherjee S."/>
            <person name="Reddy T.B.K."/>
            <person name="Daum C."/>
            <person name="Copeland A."/>
            <person name="Chen I.A."/>
            <person name="Ivanova N.N."/>
            <person name="Kyrpides N.C."/>
            <person name="Shapiro N."/>
            <person name="Eloe-Fadrosh E.A."/>
            <person name="Pietrasiak N."/>
        </authorList>
    </citation>
    <scope>NUCLEOTIDE SEQUENCE</scope>
    <source>
        <strain evidence="2">UHER 2000/2452</strain>
    </source>
</reference>
<accession>A0A951UM38</accession>
<dbReference type="PANTHER" id="PTHR43796">
    <property type="entry name" value="CARBOXYNORSPERMIDINE SYNTHASE"/>
    <property type="match status" value="1"/>
</dbReference>
<dbReference type="Pfam" id="PF03435">
    <property type="entry name" value="Sacchrp_dh_NADP"/>
    <property type="match status" value="1"/>
</dbReference>
<dbReference type="SUPFAM" id="SSF51735">
    <property type="entry name" value="NAD(P)-binding Rossmann-fold domains"/>
    <property type="match status" value="1"/>
</dbReference>
<sequence>MANRVLILGGRGRIGNSVAIDLLTHTSAHVTITGRNSVAPLGAMPGQNVDYLALDLSNEQGLATAIASTDLVIHCAGPFRQRNTQVLQSCIEQGVNYLDVSDDRAFTQAALSHQAAAKAANVTAIVNTGVFPGISNSMVRQGIEQLDTADYIHLSYVVAGSGGSGVTVMRTTFLGLQNPFKVWLDRQWQTVKPYTGRETVEFPQPFGKTGVYWFDMPEALTLTESFPVATVIVKFGSTPDFYNYLTAIVANVFPRAWVHQSQVVEFLSQVSYRMTSVTNRFSGIGVAMRAEIRGYKAGQPVRYVSTFVQSDTAAAVGYGTGSVAQLMLSGQLNSPGVWAVEQALPTDLFQQTMQQRGVTIAEQWL</sequence>
<reference evidence="2" key="1">
    <citation type="submission" date="2021-05" db="EMBL/GenBank/DDBJ databases">
        <authorList>
            <person name="Pietrasiak N."/>
            <person name="Ward R."/>
            <person name="Stajich J.E."/>
            <person name="Kurbessoian T."/>
        </authorList>
    </citation>
    <scope>NUCLEOTIDE SEQUENCE</scope>
    <source>
        <strain evidence="2">UHER 2000/2452</strain>
    </source>
</reference>
<dbReference type="EMBL" id="JAHHHD010000007">
    <property type="protein sequence ID" value="MBW4658807.1"/>
    <property type="molecule type" value="Genomic_DNA"/>
</dbReference>
<dbReference type="Proteomes" id="UP000757435">
    <property type="component" value="Unassembled WGS sequence"/>
</dbReference>
<evidence type="ECO:0000259" key="1">
    <source>
        <dbReference type="Pfam" id="PF03435"/>
    </source>
</evidence>
<dbReference type="InterPro" id="IPR036291">
    <property type="entry name" value="NAD(P)-bd_dom_sf"/>
</dbReference>
<comment type="caution">
    <text evidence="2">The sequence shown here is derived from an EMBL/GenBank/DDBJ whole genome shotgun (WGS) entry which is preliminary data.</text>
</comment>
<dbReference type="InterPro" id="IPR005097">
    <property type="entry name" value="Sacchrp_dh_NADP-bd"/>
</dbReference>
<dbReference type="PANTHER" id="PTHR43796:SF2">
    <property type="entry name" value="CARBOXYNORSPERMIDINE SYNTHASE"/>
    <property type="match status" value="1"/>
</dbReference>
<protein>
    <submittedName>
        <fullName evidence="2">Saccharopine dehydrogenase NADP-binding domain-containing protein</fullName>
    </submittedName>
</protein>
<dbReference type="Gene3D" id="3.30.360.10">
    <property type="entry name" value="Dihydrodipicolinate Reductase, domain 2"/>
    <property type="match status" value="1"/>
</dbReference>
<evidence type="ECO:0000313" key="2">
    <source>
        <dbReference type="EMBL" id="MBW4658807.1"/>
    </source>
</evidence>
<feature type="domain" description="Saccharopine dehydrogenase NADP binding" evidence="1">
    <location>
        <begin position="5"/>
        <end position="125"/>
    </location>
</feature>
<evidence type="ECO:0000313" key="3">
    <source>
        <dbReference type="Proteomes" id="UP000757435"/>
    </source>
</evidence>
<dbReference type="Gene3D" id="3.40.50.720">
    <property type="entry name" value="NAD(P)-binding Rossmann-like Domain"/>
    <property type="match status" value="1"/>
</dbReference>
<organism evidence="2 3">
    <name type="scientific">Drouetiella hepatica Uher 2000/2452</name>
    <dbReference type="NCBI Taxonomy" id="904376"/>
    <lineage>
        <taxon>Bacteria</taxon>
        <taxon>Bacillati</taxon>
        <taxon>Cyanobacteriota</taxon>
        <taxon>Cyanophyceae</taxon>
        <taxon>Oculatellales</taxon>
        <taxon>Oculatellaceae</taxon>
        <taxon>Drouetiella</taxon>
    </lineage>
</organism>
<dbReference type="AlphaFoldDB" id="A0A951UM38"/>
<gene>
    <name evidence="2" type="ORF">KME15_09035</name>
</gene>